<feature type="coiled-coil region" evidence="3">
    <location>
        <begin position="604"/>
        <end position="642"/>
    </location>
</feature>
<dbReference type="Pfam" id="PF07651">
    <property type="entry name" value="ANTH"/>
    <property type="match status" value="1"/>
</dbReference>
<evidence type="ECO:0000256" key="3">
    <source>
        <dbReference type="SAM" id="Coils"/>
    </source>
</evidence>
<dbReference type="Gene3D" id="1.25.40.90">
    <property type="match status" value="1"/>
</dbReference>
<dbReference type="GO" id="GO:0048268">
    <property type="term" value="P:clathrin coat assembly"/>
    <property type="evidence" value="ECO:0007669"/>
    <property type="project" value="InterPro"/>
</dbReference>
<dbReference type="FunFam" id="1.20.58.150:FF:000004">
    <property type="entry name" value="ENTH domain protein"/>
    <property type="match status" value="1"/>
</dbReference>
<evidence type="ECO:0000256" key="4">
    <source>
        <dbReference type="SAM" id="MobiDB-lite"/>
    </source>
</evidence>
<dbReference type="AlphaFoldDB" id="A0A9Q3EKB8"/>
<dbReference type="SUPFAM" id="SSF89009">
    <property type="entry name" value="GAT-like domain"/>
    <property type="match status" value="1"/>
</dbReference>
<feature type="region of interest" description="Disordered" evidence="4">
    <location>
        <begin position="859"/>
        <end position="883"/>
    </location>
</feature>
<dbReference type="SMART" id="SM00273">
    <property type="entry name" value="ENTH"/>
    <property type="match status" value="1"/>
</dbReference>
<keyword evidence="3" id="KW-0175">Coiled coil</keyword>
<feature type="region of interest" description="Disordered" evidence="4">
    <location>
        <begin position="692"/>
        <end position="712"/>
    </location>
</feature>
<dbReference type="EMBL" id="AVOT02030644">
    <property type="protein sequence ID" value="MBW0523891.1"/>
    <property type="molecule type" value="Genomic_DNA"/>
</dbReference>
<feature type="compositionally biased region" description="Low complexity" evidence="4">
    <location>
        <begin position="859"/>
        <end position="874"/>
    </location>
</feature>
<feature type="compositionally biased region" description="Polar residues" evidence="4">
    <location>
        <begin position="534"/>
        <end position="560"/>
    </location>
</feature>
<dbReference type="OrthoDB" id="44015at2759"/>
<evidence type="ECO:0000256" key="1">
    <source>
        <dbReference type="ARBA" id="ARBA00004496"/>
    </source>
</evidence>
<feature type="region of interest" description="Disordered" evidence="4">
    <location>
        <begin position="291"/>
        <end position="334"/>
    </location>
</feature>
<dbReference type="GO" id="GO:0005545">
    <property type="term" value="F:1-phosphatidylinositol binding"/>
    <property type="evidence" value="ECO:0007669"/>
    <property type="project" value="InterPro"/>
</dbReference>
<evidence type="ECO:0000259" key="5">
    <source>
        <dbReference type="PROSITE" id="PS50942"/>
    </source>
</evidence>
<dbReference type="GO" id="GO:0000149">
    <property type="term" value="F:SNARE binding"/>
    <property type="evidence" value="ECO:0007669"/>
    <property type="project" value="TreeGrafter"/>
</dbReference>
<organism evidence="6 7">
    <name type="scientific">Austropuccinia psidii MF-1</name>
    <dbReference type="NCBI Taxonomy" id="1389203"/>
    <lineage>
        <taxon>Eukaryota</taxon>
        <taxon>Fungi</taxon>
        <taxon>Dikarya</taxon>
        <taxon>Basidiomycota</taxon>
        <taxon>Pucciniomycotina</taxon>
        <taxon>Pucciniomycetes</taxon>
        <taxon>Pucciniales</taxon>
        <taxon>Sphaerophragmiaceae</taxon>
        <taxon>Austropuccinia</taxon>
    </lineage>
</organism>
<feature type="domain" description="ENTH" evidence="5">
    <location>
        <begin position="1"/>
        <end position="128"/>
    </location>
</feature>
<dbReference type="GO" id="GO:0005905">
    <property type="term" value="C:clathrin-coated pit"/>
    <property type="evidence" value="ECO:0007669"/>
    <property type="project" value="TreeGrafter"/>
</dbReference>
<dbReference type="SUPFAM" id="SSF48464">
    <property type="entry name" value="ENTH/VHS domain"/>
    <property type="match status" value="1"/>
</dbReference>
<dbReference type="Gene3D" id="1.20.58.150">
    <property type="entry name" value="ANTH domain"/>
    <property type="match status" value="1"/>
</dbReference>
<comment type="caution">
    <text evidence="6">The sequence shown here is derived from an EMBL/GenBank/DDBJ whole genome shotgun (WGS) entry which is preliminary data.</text>
</comment>
<reference evidence="6" key="1">
    <citation type="submission" date="2021-03" db="EMBL/GenBank/DDBJ databases">
        <title>Draft genome sequence of rust myrtle Austropuccinia psidii MF-1, a brazilian biotype.</title>
        <authorList>
            <person name="Quecine M.C."/>
            <person name="Pachon D.M.R."/>
            <person name="Bonatelli M.L."/>
            <person name="Correr F.H."/>
            <person name="Franceschini L.M."/>
            <person name="Leite T.F."/>
            <person name="Margarido G.R.A."/>
            <person name="Almeida C.A."/>
            <person name="Ferrarezi J.A."/>
            <person name="Labate C.A."/>
        </authorList>
    </citation>
    <scope>NUCLEOTIDE SEQUENCE</scope>
    <source>
        <strain evidence="6">MF-1</strain>
    </source>
</reference>
<dbReference type="CDD" id="cd16988">
    <property type="entry name" value="ANTH_N_YAP180"/>
    <property type="match status" value="1"/>
</dbReference>
<dbReference type="GO" id="GO:0030136">
    <property type="term" value="C:clathrin-coated vesicle"/>
    <property type="evidence" value="ECO:0007669"/>
    <property type="project" value="InterPro"/>
</dbReference>
<dbReference type="PANTHER" id="PTHR22951:SF5">
    <property type="entry name" value="PHOSPHATIDYLINOSITOL-BINDING CLATHRIN ASSEMBLY PROTEIN LAP"/>
    <property type="match status" value="1"/>
</dbReference>
<evidence type="ECO:0000256" key="2">
    <source>
        <dbReference type="ARBA" id="ARBA00022490"/>
    </source>
</evidence>
<sequence>MSTHWSKIVAGACKPKHVPPKAKYIDALVQSTNQADGSFQDVSLALRLKLRDSNSTVVFKALFVIHTLVRVGNAQEVMSYWSGLHSRDNRALGLKDVVTMTDTPQNLSRYANYLLVRFKCFAALKHDPIRTRSEAPASLRNSSRNGANRLRTLTVEKGLLREVGTLQKLLDALIDCKFYLEDIDDDLVMSALRILVKDLLILFQAVNEGVINVLEHYFEMSHVDATTALKTYKIFCKQCERVVAYLGVAKKLQNVINVNIPNLRHAPVSLAGSLEEYLNDPNFEANRQEYKESKRVADGKSSAASNNSKPTSNPTLKTPVTNPPSSSSKPNDGQKAFIDFFESIESEQQSMFNPVSMSPTSNYFQQQASLQPFALSQTIGMPAASSVFTQPTSMTNTTSLGTASMGQALFGNLNASQPSSLHHSQPIGLTANQQLLQPQLTGFAVGGQFPNLIPPQITGTVNPFRQTMFSTQQTPLIPQATGYNPFSQFVSNPSFNLAVNSESIPPSPWSNQAFQIDRSAGAMSAPPVGPPPQTETSSPVTFPLTSQSFDPSSSALKAQVTGSRNPFASLSGSVTTPPVPKLPSTNTLSMNALAASAFSQSMAQQRLREQAAQLQFEQQQQKQQAQEALDSQILNKNAQEEEEARKKKQFQEFFNSQLSKLEGEGKNVEKAKLTGTNGLFANVASEFAVTKPKVEGQSHTGSSETAWPSGMGNGLVGQPTGIIPIKTGSYHSSPFGQLNPSLTAPLSSQPTGFGGSSVKKFQPTSAFGASLAAQVQEKGGNQFGGGESLLLSTPQNNLKQDLLSMNELSNSLTGIPSISNGLNQLSTGDSKLNQSEPSISPMNNEQSNLMMFSNDLSSLPLHQQPQSQTTSNSNFPMLTSSLI</sequence>
<keyword evidence="2" id="KW-0963">Cytoplasm</keyword>
<comment type="subcellular location">
    <subcellularLocation>
        <location evidence="1">Cytoplasm</location>
    </subcellularLocation>
</comment>
<gene>
    <name evidence="6" type="ORF">O181_063606</name>
</gene>
<evidence type="ECO:0000313" key="7">
    <source>
        <dbReference type="Proteomes" id="UP000765509"/>
    </source>
</evidence>
<evidence type="ECO:0000313" key="6">
    <source>
        <dbReference type="EMBL" id="MBW0523891.1"/>
    </source>
</evidence>
<proteinExistence type="predicted"/>
<dbReference type="InterPro" id="IPR011417">
    <property type="entry name" value="ANTH_dom"/>
</dbReference>
<dbReference type="PROSITE" id="PS50942">
    <property type="entry name" value="ENTH"/>
    <property type="match status" value="1"/>
</dbReference>
<feature type="region of interest" description="Disordered" evidence="4">
    <location>
        <begin position="825"/>
        <end position="845"/>
    </location>
</feature>
<dbReference type="GO" id="GO:0006900">
    <property type="term" value="P:vesicle budding from membrane"/>
    <property type="evidence" value="ECO:0007669"/>
    <property type="project" value="TreeGrafter"/>
</dbReference>
<dbReference type="Proteomes" id="UP000765509">
    <property type="component" value="Unassembled WGS sequence"/>
</dbReference>
<dbReference type="InterPro" id="IPR008942">
    <property type="entry name" value="ENTH_VHS"/>
</dbReference>
<name>A0A9Q3EKB8_9BASI</name>
<feature type="compositionally biased region" description="Polar residues" evidence="4">
    <location>
        <begin position="697"/>
        <end position="706"/>
    </location>
</feature>
<dbReference type="InterPro" id="IPR013809">
    <property type="entry name" value="ENTH"/>
</dbReference>
<dbReference type="PANTHER" id="PTHR22951">
    <property type="entry name" value="CLATHRIN ASSEMBLY PROTEIN"/>
    <property type="match status" value="1"/>
</dbReference>
<dbReference type="GO" id="GO:0072583">
    <property type="term" value="P:clathrin-dependent endocytosis"/>
    <property type="evidence" value="ECO:0007669"/>
    <property type="project" value="InterPro"/>
</dbReference>
<dbReference type="InterPro" id="IPR014712">
    <property type="entry name" value="ANTH_dom_sf"/>
</dbReference>
<keyword evidence="7" id="KW-1185">Reference proteome</keyword>
<dbReference type="GO" id="GO:0005546">
    <property type="term" value="F:phosphatidylinositol-4,5-bisphosphate binding"/>
    <property type="evidence" value="ECO:0007669"/>
    <property type="project" value="TreeGrafter"/>
</dbReference>
<dbReference type="GO" id="GO:0032050">
    <property type="term" value="F:clathrin heavy chain binding"/>
    <property type="evidence" value="ECO:0007669"/>
    <property type="project" value="TreeGrafter"/>
</dbReference>
<feature type="region of interest" description="Disordered" evidence="4">
    <location>
        <begin position="521"/>
        <end position="560"/>
    </location>
</feature>
<feature type="compositionally biased region" description="Polar residues" evidence="4">
    <location>
        <begin position="302"/>
        <end position="331"/>
    </location>
</feature>
<protein>
    <recommendedName>
        <fullName evidence="5">ENTH domain-containing protein</fullName>
    </recommendedName>
</protein>
<accession>A0A9Q3EKB8</accession>
<dbReference type="InterPro" id="IPR045192">
    <property type="entry name" value="AP180-like"/>
</dbReference>